<protein>
    <submittedName>
        <fullName evidence="3">Glycosyltransferase, group 1 family protein</fullName>
        <ecNumber evidence="3">2.4.-.-</ecNumber>
    </submittedName>
</protein>
<organism evidence="3 4">
    <name type="scientific">Acinetobacter johnsonii SH046</name>
    <dbReference type="NCBI Taxonomy" id="575586"/>
    <lineage>
        <taxon>Bacteria</taxon>
        <taxon>Pseudomonadati</taxon>
        <taxon>Pseudomonadota</taxon>
        <taxon>Gammaproteobacteria</taxon>
        <taxon>Moraxellales</taxon>
        <taxon>Moraxellaceae</taxon>
        <taxon>Acinetobacter</taxon>
    </lineage>
</organism>
<dbReference type="AlphaFoldDB" id="D0SG07"/>
<evidence type="ECO:0000313" key="3">
    <source>
        <dbReference type="EMBL" id="EEY95107.1"/>
    </source>
</evidence>
<dbReference type="InterPro" id="IPR001296">
    <property type="entry name" value="Glyco_trans_1"/>
</dbReference>
<reference evidence="4" key="1">
    <citation type="journal article" date="2012" name="PLoS ONE">
        <title>The success of Acinetobacter species; genetic, metabolic and virulence attributes.</title>
        <authorList>
            <person name="Peleg A.Y."/>
            <person name="de Breij A."/>
            <person name="Adams M.D."/>
            <person name="Cerqueira G.M."/>
            <person name="Mocali S."/>
            <person name="Galardini M."/>
            <person name="Nibbering P.H."/>
            <person name="Earl A.M."/>
            <person name="Ward D.V."/>
            <person name="Paterson D.L."/>
            <person name="Seifert H."/>
            <person name="Dijkshoorn L."/>
        </authorList>
    </citation>
    <scope>NUCLEOTIDE SEQUENCE [LARGE SCALE GENOMIC DNA]</scope>
    <source>
        <strain evidence="4">SH046</strain>
    </source>
</reference>
<dbReference type="CDD" id="cd03807">
    <property type="entry name" value="GT4_WbnK-like"/>
    <property type="match status" value="1"/>
</dbReference>
<keyword evidence="3" id="KW-0328">Glycosyltransferase</keyword>
<evidence type="ECO:0000313" key="4">
    <source>
        <dbReference type="Proteomes" id="UP000012047"/>
    </source>
</evidence>
<dbReference type="Pfam" id="PF13439">
    <property type="entry name" value="Glyco_transf_4"/>
    <property type="match status" value="1"/>
</dbReference>
<dbReference type="HOGENOM" id="CLU_009583_0_3_6"/>
<evidence type="ECO:0000259" key="1">
    <source>
        <dbReference type="Pfam" id="PF00534"/>
    </source>
</evidence>
<dbReference type="SUPFAM" id="SSF53756">
    <property type="entry name" value="UDP-Glycosyltransferase/glycogen phosphorylase"/>
    <property type="match status" value="1"/>
</dbReference>
<dbReference type="PANTHER" id="PTHR12526:SF638">
    <property type="entry name" value="SPORE COAT PROTEIN SA"/>
    <property type="match status" value="1"/>
</dbReference>
<name>D0SG07_ACIJO</name>
<dbReference type="eggNOG" id="COG0438">
    <property type="taxonomic scope" value="Bacteria"/>
</dbReference>
<sequence length="373" mass="42002">MPKKIVHIIIGLNVGGAELMLKRLVLHSQQKGNFHHEVISLTDLGLIGKDLKEVGIRVYTLNMSSVLSTFSIYFSLKKLLNEIKPDIVQTWMYHADFLGGLAAKSLGIQKIVWGIRTTDVTQGASRLTVGLRKICAKLSYSVPTDIVCAAHVSKDVHIKIGYDASKIHVIPNGFELDRLVATEEDRNKIRQEFNIPRDAIVIGSVGRFNVVKNQKFFVEVARELVKTDSNLIFMLVGRDNTADNNELMGWLGEYHLINNFRLLGQRDDIPRCLKAMDIFCLHSKTEGFPNVLGEAMAVGTLVTALDVGDSKYLLNNEKFIAQDKMKILSILEDILSSIKDFSEVITENKERILKEFPLSRIVILYEEIYLKGM</sequence>
<dbReference type="EMBL" id="GG704970">
    <property type="protein sequence ID" value="EEY95107.1"/>
    <property type="molecule type" value="Genomic_DNA"/>
</dbReference>
<keyword evidence="3" id="KW-0808">Transferase</keyword>
<dbReference type="PANTHER" id="PTHR12526">
    <property type="entry name" value="GLYCOSYLTRANSFERASE"/>
    <property type="match status" value="1"/>
</dbReference>
<feature type="domain" description="Glycosyltransferase subfamily 4-like N-terminal" evidence="2">
    <location>
        <begin position="14"/>
        <end position="178"/>
    </location>
</feature>
<dbReference type="Gene3D" id="3.40.50.2000">
    <property type="entry name" value="Glycogen Phosphorylase B"/>
    <property type="match status" value="2"/>
</dbReference>
<proteinExistence type="predicted"/>
<evidence type="ECO:0000259" key="2">
    <source>
        <dbReference type="Pfam" id="PF13439"/>
    </source>
</evidence>
<dbReference type="GO" id="GO:1901135">
    <property type="term" value="P:carbohydrate derivative metabolic process"/>
    <property type="evidence" value="ECO:0007669"/>
    <property type="project" value="UniProtKB-ARBA"/>
</dbReference>
<dbReference type="EC" id="2.4.-.-" evidence="3"/>
<dbReference type="Pfam" id="PF00534">
    <property type="entry name" value="Glycos_transf_1"/>
    <property type="match status" value="1"/>
</dbReference>
<dbReference type="Proteomes" id="UP000012047">
    <property type="component" value="Unassembled WGS sequence"/>
</dbReference>
<gene>
    <name evidence="3" type="ORF">HMPREF0016_02780</name>
</gene>
<dbReference type="GO" id="GO:0016757">
    <property type="term" value="F:glycosyltransferase activity"/>
    <property type="evidence" value="ECO:0007669"/>
    <property type="project" value="UniProtKB-KW"/>
</dbReference>
<accession>D0SG07</accession>
<feature type="domain" description="Glycosyl transferase family 1" evidence="1">
    <location>
        <begin position="185"/>
        <end position="339"/>
    </location>
</feature>
<dbReference type="InterPro" id="IPR028098">
    <property type="entry name" value="Glyco_trans_4-like_N"/>
</dbReference>
<dbReference type="RefSeq" id="WP_005401619.1">
    <property type="nucleotide sequence ID" value="NZ_GG704970.1"/>
</dbReference>